<sequence length="250" mass="29831">MHTGLFQAFLFSPARVRQLKKMHTSLFRAFYFHQQPRYGQNKKKYFEILQHCIHCAAFKIDHCAAIKKMLYEPYSSLPIFTSSRDMAKTKKIDTYGPIQAFYFHQQPRYMAKKQKINIFGIWQQNIVRNMAKKQKKYFEILQHSIVRHSNRCIRAYSKPLYSSEAEICRIWLKTKTNILKLSSVALSTEIWPKNKKIFFKFCKIALCSIQNSCIRAYYKPFIFIRNRDMAKETKTNIFGIIQRSIVRHSK</sequence>
<evidence type="ECO:0000313" key="2">
    <source>
        <dbReference type="Proteomes" id="UP001430953"/>
    </source>
</evidence>
<reference evidence="1 2" key="1">
    <citation type="submission" date="2023-03" db="EMBL/GenBank/DDBJ databases">
        <title>High recombination rates correlate with genetic variation in Cardiocondyla obscurior ants.</title>
        <authorList>
            <person name="Errbii M."/>
        </authorList>
    </citation>
    <scope>NUCLEOTIDE SEQUENCE [LARGE SCALE GENOMIC DNA]</scope>
    <source>
        <strain evidence="1">Alpha-2009</strain>
        <tissue evidence="1">Whole body</tissue>
    </source>
</reference>
<proteinExistence type="predicted"/>
<name>A0AAW2GSY4_9HYME</name>
<comment type="caution">
    <text evidence="1">The sequence shown here is derived from an EMBL/GenBank/DDBJ whole genome shotgun (WGS) entry which is preliminary data.</text>
</comment>
<evidence type="ECO:0000313" key="1">
    <source>
        <dbReference type="EMBL" id="KAL0130319.1"/>
    </source>
</evidence>
<dbReference type="AlphaFoldDB" id="A0AAW2GSY4"/>
<protein>
    <submittedName>
        <fullName evidence="1">Uncharacterized protein</fullName>
    </submittedName>
</protein>
<accession>A0AAW2GSY4</accession>
<dbReference type="EMBL" id="JADYXP020000002">
    <property type="protein sequence ID" value="KAL0130319.1"/>
    <property type="molecule type" value="Genomic_DNA"/>
</dbReference>
<organism evidence="1 2">
    <name type="scientific">Cardiocondyla obscurior</name>
    <dbReference type="NCBI Taxonomy" id="286306"/>
    <lineage>
        <taxon>Eukaryota</taxon>
        <taxon>Metazoa</taxon>
        <taxon>Ecdysozoa</taxon>
        <taxon>Arthropoda</taxon>
        <taxon>Hexapoda</taxon>
        <taxon>Insecta</taxon>
        <taxon>Pterygota</taxon>
        <taxon>Neoptera</taxon>
        <taxon>Endopterygota</taxon>
        <taxon>Hymenoptera</taxon>
        <taxon>Apocrita</taxon>
        <taxon>Aculeata</taxon>
        <taxon>Formicoidea</taxon>
        <taxon>Formicidae</taxon>
        <taxon>Myrmicinae</taxon>
        <taxon>Cardiocondyla</taxon>
    </lineage>
</organism>
<keyword evidence="2" id="KW-1185">Reference proteome</keyword>
<dbReference type="Proteomes" id="UP001430953">
    <property type="component" value="Unassembled WGS sequence"/>
</dbReference>
<gene>
    <name evidence="1" type="ORF">PUN28_002154</name>
</gene>